<keyword evidence="1" id="KW-0812">Transmembrane</keyword>
<comment type="caution">
    <text evidence="2">The sequence shown here is derived from an EMBL/GenBank/DDBJ whole genome shotgun (WGS) entry which is preliminary data.</text>
</comment>
<name>A0A226DV58_FOLCA</name>
<evidence type="ECO:0000256" key="1">
    <source>
        <dbReference type="SAM" id="Phobius"/>
    </source>
</evidence>
<dbReference type="Proteomes" id="UP000198287">
    <property type="component" value="Unassembled WGS sequence"/>
</dbReference>
<keyword evidence="1" id="KW-0472">Membrane</keyword>
<keyword evidence="3" id="KW-1185">Reference proteome</keyword>
<feature type="transmembrane region" description="Helical" evidence="1">
    <location>
        <begin position="244"/>
        <end position="265"/>
    </location>
</feature>
<reference evidence="2 3" key="1">
    <citation type="submission" date="2015-12" db="EMBL/GenBank/DDBJ databases">
        <title>The genome of Folsomia candida.</title>
        <authorList>
            <person name="Faddeeva A."/>
            <person name="Derks M.F."/>
            <person name="Anvar Y."/>
            <person name="Smit S."/>
            <person name="Van Straalen N."/>
            <person name="Roelofs D."/>
        </authorList>
    </citation>
    <scope>NUCLEOTIDE SEQUENCE [LARGE SCALE GENOMIC DNA]</scope>
    <source>
        <strain evidence="2 3">VU population</strain>
        <tissue evidence="2">Whole body</tissue>
    </source>
</reference>
<protein>
    <recommendedName>
        <fullName evidence="4">Gustatory receptor</fullName>
    </recommendedName>
</protein>
<evidence type="ECO:0000313" key="2">
    <source>
        <dbReference type="EMBL" id="OXA48106.1"/>
    </source>
</evidence>
<feature type="transmembrane region" description="Helical" evidence="1">
    <location>
        <begin position="163"/>
        <end position="181"/>
    </location>
</feature>
<keyword evidence="1" id="KW-1133">Transmembrane helix</keyword>
<organism evidence="2 3">
    <name type="scientific">Folsomia candida</name>
    <name type="common">Springtail</name>
    <dbReference type="NCBI Taxonomy" id="158441"/>
    <lineage>
        <taxon>Eukaryota</taxon>
        <taxon>Metazoa</taxon>
        <taxon>Ecdysozoa</taxon>
        <taxon>Arthropoda</taxon>
        <taxon>Hexapoda</taxon>
        <taxon>Collembola</taxon>
        <taxon>Entomobryomorpha</taxon>
        <taxon>Isotomoidea</taxon>
        <taxon>Isotomidae</taxon>
        <taxon>Proisotominae</taxon>
        <taxon>Folsomia</taxon>
    </lineage>
</organism>
<dbReference type="AlphaFoldDB" id="A0A226DV58"/>
<gene>
    <name evidence="2" type="ORF">Fcan01_16878</name>
</gene>
<proteinExistence type="predicted"/>
<dbReference type="EMBL" id="LNIX01000012">
    <property type="protein sequence ID" value="OXA48106.1"/>
    <property type="molecule type" value="Genomic_DNA"/>
</dbReference>
<sequence>MWHIEGPLHFRACVERIRRNSLRLAYFLKWDDKLGEAVPLKSSTRQYRTFQSFAIFFTVINQINKLDKKFFDLIPKTGVPEKSKKLIANLASSKNLANLLTFTMNYTSPAMETLVAFSDNAPLYEFALHILHVTRIHLIARIVIATITTITFNILASVTYLCLLFVISGILFFHFWSNILLKKDVSFQKTIQIYNQLKVMTILVQELGHDLVSMCLHAYCVIISTMAMYHFILQFTKGNQMSVLVTLPTVLTFLLATGFEMLVICQIAKATIASKEILRKLLTNHGNDKYRRRLVRSLLPNSISLEFVDSVDTIRNGIGMVYFLRYLDRVQSYTTTWLLATKHNQ</sequence>
<evidence type="ECO:0008006" key="4">
    <source>
        <dbReference type="Google" id="ProtNLM"/>
    </source>
</evidence>
<feature type="transmembrane region" description="Helical" evidence="1">
    <location>
        <begin position="211"/>
        <end position="232"/>
    </location>
</feature>
<accession>A0A226DV58</accession>
<evidence type="ECO:0000313" key="3">
    <source>
        <dbReference type="Proteomes" id="UP000198287"/>
    </source>
</evidence>